<sequence length="471" mass="52311">MRHFLRSTRSTWFKLMKATSRTKPTAEADIMPVLLVSVALGGTFLLARRRTDMTTASRISPRDMQYLCEGSSNLLCKAKSDGYVLQFKKDVCKDRTSQMIDLERHRLMQQFLARWFAGSNVSVPEILSVPASDVRAVDAHILASRSKAVRKERLDVGSDIRVMLLRREDLLSPACVSLEVTPGCGLQELQGIPSRHCMMYSESLLNPTQMQNDPNLQVFSADMAERSAGLAASLREKSDQHCLRTEMFGADGACFGLAGSARGDVEKFLQQVGLSVEEISKLGAQAIRPVLAPLQKLQAFAAGNAEKYAAEVFAALHNQGGQAAVDDLLDGLNDAKLIEAVVGKARAQRSSPNAIRVQQEQEAVKLLSHKWKSYQVEEAKRWLLRFLLGRASFQAKVLLNFYQESQGQTGPWAEQRFQRASELLPKEGWTSGWWVRATLVGIELNLDEIARSSAELETLVAKYKEVSPRPS</sequence>
<proteinExistence type="predicted"/>
<reference evidence="1 2" key="1">
    <citation type="submission" date="2024-02" db="EMBL/GenBank/DDBJ databases">
        <authorList>
            <person name="Chen Y."/>
            <person name="Shah S."/>
            <person name="Dougan E. K."/>
            <person name="Thang M."/>
            <person name="Chan C."/>
        </authorList>
    </citation>
    <scope>NUCLEOTIDE SEQUENCE [LARGE SCALE GENOMIC DNA]</scope>
</reference>
<organism evidence="1 2">
    <name type="scientific">Durusdinium trenchii</name>
    <dbReference type="NCBI Taxonomy" id="1381693"/>
    <lineage>
        <taxon>Eukaryota</taxon>
        <taxon>Sar</taxon>
        <taxon>Alveolata</taxon>
        <taxon>Dinophyceae</taxon>
        <taxon>Suessiales</taxon>
        <taxon>Symbiodiniaceae</taxon>
        <taxon>Durusdinium</taxon>
    </lineage>
</organism>
<gene>
    <name evidence="1" type="ORF">SCF082_LOCUS14709</name>
</gene>
<dbReference type="Proteomes" id="UP001642464">
    <property type="component" value="Unassembled WGS sequence"/>
</dbReference>
<comment type="caution">
    <text evidence="1">The sequence shown here is derived from an EMBL/GenBank/DDBJ whole genome shotgun (WGS) entry which is preliminary data.</text>
</comment>
<evidence type="ECO:0000313" key="2">
    <source>
        <dbReference type="Proteomes" id="UP001642464"/>
    </source>
</evidence>
<protein>
    <submittedName>
        <fullName evidence="1">Inositol-pentakisphosphate 2-kinase</fullName>
    </submittedName>
</protein>
<name>A0ABP0JZH3_9DINO</name>
<keyword evidence="2" id="KW-1185">Reference proteome</keyword>
<accession>A0ABP0JZH3</accession>
<dbReference type="EMBL" id="CAXAMM010009269">
    <property type="protein sequence ID" value="CAK9019901.1"/>
    <property type="molecule type" value="Genomic_DNA"/>
</dbReference>
<evidence type="ECO:0000313" key="1">
    <source>
        <dbReference type="EMBL" id="CAK9019901.1"/>
    </source>
</evidence>